<dbReference type="GO" id="GO:0043709">
    <property type="term" value="P:cell adhesion involved in single-species biofilm formation"/>
    <property type="evidence" value="ECO:0007669"/>
    <property type="project" value="TreeGrafter"/>
</dbReference>
<dbReference type="GO" id="GO:0005886">
    <property type="term" value="C:plasma membrane"/>
    <property type="evidence" value="ECO:0007669"/>
    <property type="project" value="TreeGrafter"/>
</dbReference>
<reference evidence="6 7" key="1">
    <citation type="journal article" date="2012" name="Extremophiles">
        <title>Thermotomaculum hydrothermale gen. nov., sp. nov., a novel heterotrophic thermophile within the phylum Acidobacteria from a deep-sea hydrothermal vent chimney in the Southern Okinawa Trough.</title>
        <authorList>
            <person name="Izumi H."/>
            <person name="Nunoura T."/>
            <person name="Miyazaki M."/>
            <person name="Mino S."/>
            <person name="Toki T."/>
            <person name="Takai K."/>
            <person name="Sako Y."/>
            <person name="Sawabe T."/>
            <person name="Nakagawa S."/>
        </authorList>
    </citation>
    <scope>NUCLEOTIDE SEQUENCE [LARGE SCALE GENOMIC DNA]</scope>
    <source>
        <strain evidence="6 7">AC55</strain>
    </source>
</reference>
<dbReference type="Pfam" id="PF00990">
    <property type="entry name" value="GGDEF"/>
    <property type="match status" value="1"/>
</dbReference>
<evidence type="ECO:0000259" key="5">
    <source>
        <dbReference type="PROSITE" id="PS50887"/>
    </source>
</evidence>
<dbReference type="SMART" id="SM00267">
    <property type="entry name" value="GGDEF"/>
    <property type="match status" value="1"/>
</dbReference>
<dbReference type="NCBIfam" id="TIGR00254">
    <property type="entry name" value="GGDEF"/>
    <property type="match status" value="1"/>
</dbReference>
<dbReference type="CDD" id="cd01949">
    <property type="entry name" value="GGDEF"/>
    <property type="match status" value="1"/>
</dbReference>
<keyword evidence="4" id="KW-0472">Membrane</keyword>
<gene>
    <name evidence="6" type="ORF">TTHT_0470</name>
</gene>
<dbReference type="GO" id="GO:0052621">
    <property type="term" value="F:diguanylate cyclase activity"/>
    <property type="evidence" value="ECO:0007669"/>
    <property type="project" value="UniProtKB-EC"/>
</dbReference>
<dbReference type="InterPro" id="IPR013783">
    <property type="entry name" value="Ig-like_fold"/>
</dbReference>
<dbReference type="SUPFAM" id="SSF50998">
    <property type="entry name" value="Quinoprotein alcohol dehydrogenase-like"/>
    <property type="match status" value="1"/>
</dbReference>
<evidence type="ECO:0000256" key="4">
    <source>
        <dbReference type="SAM" id="Phobius"/>
    </source>
</evidence>
<dbReference type="SUPFAM" id="SSF50978">
    <property type="entry name" value="WD40 repeat-like"/>
    <property type="match status" value="1"/>
</dbReference>
<evidence type="ECO:0000313" key="7">
    <source>
        <dbReference type="Proteomes" id="UP000595564"/>
    </source>
</evidence>
<dbReference type="SUPFAM" id="SSF55073">
    <property type="entry name" value="Nucleotide cyclase"/>
    <property type="match status" value="1"/>
</dbReference>
<protein>
    <recommendedName>
        <fullName evidence="1">diguanylate cyclase</fullName>
        <ecNumber evidence="1">2.7.7.65</ecNumber>
    </recommendedName>
</protein>
<dbReference type="InterPro" id="IPR050469">
    <property type="entry name" value="Diguanylate_Cyclase"/>
</dbReference>
<dbReference type="Gene3D" id="3.30.70.270">
    <property type="match status" value="1"/>
</dbReference>
<dbReference type="Gene3D" id="2.60.40.10">
    <property type="entry name" value="Immunoglobulins"/>
    <property type="match status" value="1"/>
</dbReference>
<feature type="domain" description="GGDEF" evidence="5">
    <location>
        <begin position="835"/>
        <end position="969"/>
    </location>
</feature>
<dbReference type="Gene3D" id="2.130.10.10">
    <property type="entry name" value="YVTN repeat-like/Quinoprotein amine dehydrogenase"/>
    <property type="match status" value="3"/>
</dbReference>
<dbReference type="RefSeq" id="WP_201328400.1">
    <property type="nucleotide sequence ID" value="NZ_AP017470.1"/>
</dbReference>
<dbReference type="PROSITE" id="PS50887">
    <property type="entry name" value="GGDEF"/>
    <property type="match status" value="1"/>
</dbReference>
<evidence type="ECO:0000256" key="3">
    <source>
        <dbReference type="SAM" id="Coils"/>
    </source>
</evidence>
<feature type="transmembrane region" description="Helical" evidence="4">
    <location>
        <begin position="740"/>
        <end position="763"/>
    </location>
</feature>
<dbReference type="PANTHER" id="PTHR45138:SF9">
    <property type="entry name" value="DIGUANYLATE CYCLASE DGCM-RELATED"/>
    <property type="match status" value="1"/>
</dbReference>
<sequence>MKIDKKFLIIFVFILFSLYSKSQLLPLKKYFTENGLVSSQVWSIIEDKHGYIWFGCSSGISKFNGFKFTNFRLQEGLPSESINKLEASKSGIIVASTVKGLAYITDWGKEFKEIPNIGECSDIVIFDSIKEKNKFLKFKPFLFACVKNKGIYRFDFEKKTWSYFGFKKYNPTAIQFLGTKIVFASQKGYIFQSEINGTNIKLIGHTKTITKIKRIKKDKALLISEKAIYLLSNNKINTLAKAESNEEIFFDALIDFKNNLWIASNFGLRKTKEEKNILYTSKNGIPGIRVLSAFESKEGILWFGTNHGVCKLISEDILVFRNPEKRSSSSYISFYYDSDKKTMMIGNTSGVVLVKNNKTKILKSKYLLKFPVWAINKDKKNNYYFATEGGGIVKRSLSGKEWYFKAEKKYLPGNNVTDILIKGETIYASCKEGFAVFKNNKWKVYNITNGLPVSYVRCLENYSKGRILLGTLGNGILIYEKEQFFPLLKETPKEIKSVYAIYYDSKKDIVWAATNYGLAKVKNGKYTLYNTKNGFLPFGLSAVYPVKEYLWIGSDGGALLFDPKKEKVIKILTKDDGLPGNEFTTHNAIAKDDKNHIWFGFFGGAARLDNLGLNEQKVKEFNPKILLTSIKYYYKDKIFTKTALHDAKIIIPYGAKEIFITFDIIWFRNEYSLSMDYKLKGINTNWNKIKDYKDLKIYFTSISPGKHPLFIRISSILSSKQFIKKILEIDTPIPWWQKPFYQALISIFSVFFIITLVQIFSYYKTKKLEEEKRILNKLVEKRTAELASLNKELEEKNNILKELANHDYLTGLYNRRFFMSELNVLKNIASREKNFITCFLIFDIDNFKKINDTYGHIVGDEVLRAIATIIQKNLRRKSDIAARYGGEEFIVALLKSNKKSAMEIAENIRQEVETTKIQIDELTLSLTISGGVHCIDLSKATNKELNQAIEEADKKLYLAKNRGKNRIEG</sequence>
<dbReference type="FunFam" id="3.30.70.270:FF:000001">
    <property type="entry name" value="Diguanylate cyclase domain protein"/>
    <property type="match status" value="1"/>
</dbReference>
<keyword evidence="3" id="KW-0175">Coiled coil</keyword>
<dbReference type="GO" id="GO:1902201">
    <property type="term" value="P:negative regulation of bacterial-type flagellum-dependent cell motility"/>
    <property type="evidence" value="ECO:0007669"/>
    <property type="project" value="TreeGrafter"/>
</dbReference>
<keyword evidence="4" id="KW-0812">Transmembrane</keyword>
<feature type="coiled-coil region" evidence="3">
    <location>
        <begin position="891"/>
        <end position="962"/>
    </location>
</feature>
<keyword evidence="7" id="KW-1185">Reference proteome</keyword>
<evidence type="ECO:0000256" key="1">
    <source>
        <dbReference type="ARBA" id="ARBA00012528"/>
    </source>
</evidence>
<dbReference type="Proteomes" id="UP000595564">
    <property type="component" value="Chromosome"/>
</dbReference>
<name>A0A7R6PMY6_9BACT</name>
<evidence type="ECO:0000256" key="2">
    <source>
        <dbReference type="ARBA" id="ARBA00034247"/>
    </source>
</evidence>
<organism evidence="6 7">
    <name type="scientific">Thermotomaculum hydrothermale</name>
    <dbReference type="NCBI Taxonomy" id="981385"/>
    <lineage>
        <taxon>Bacteria</taxon>
        <taxon>Pseudomonadati</taxon>
        <taxon>Acidobacteriota</taxon>
        <taxon>Holophagae</taxon>
        <taxon>Thermotomaculales</taxon>
        <taxon>Thermotomaculaceae</taxon>
        <taxon>Thermotomaculum</taxon>
    </lineage>
</organism>
<dbReference type="InterPro" id="IPR000160">
    <property type="entry name" value="GGDEF_dom"/>
</dbReference>
<evidence type="ECO:0000313" key="6">
    <source>
        <dbReference type="EMBL" id="BBB32061.1"/>
    </source>
</evidence>
<proteinExistence type="predicted"/>
<dbReference type="InterPro" id="IPR011110">
    <property type="entry name" value="Reg_prop"/>
</dbReference>
<dbReference type="PANTHER" id="PTHR45138">
    <property type="entry name" value="REGULATORY COMPONENTS OF SENSORY TRANSDUCTION SYSTEM"/>
    <property type="match status" value="1"/>
</dbReference>
<dbReference type="InterPro" id="IPR011047">
    <property type="entry name" value="Quinoprotein_ADH-like_sf"/>
</dbReference>
<dbReference type="KEGG" id="thyd:TTHT_0470"/>
<keyword evidence="4" id="KW-1133">Transmembrane helix</keyword>
<feature type="coiled-coil region" evidence="3">
    <location>
        <begin position="776"/>
        <end position="806"/>
    </location>
</feature>
<dbReference type="EMBL" id="AP017470">
    <property type="protein sequence ID" value="BBB32061.1"/>
    <property type="molecule type" value="Genomic_DNA"/>
</dbReference>
<dbReference type="InterPro" id="IPR029787">
    <property type="entry name" value="Nucleotide_cyclase"/>
</dbReference>
<dbReference type="InterPro" id="IPR043128">
    <property type="entry name" value="Rev_trsase/Diguanyl_cyclase"/>
</dbReference>
<dbReference type="AlphaFoldDB" id="A0A7R6PMY6"/>
<comment type="catalytic activity">
    <reaction evidence="2">
        <text>2 GTP = 3',3'-c-di-GMP + 2 diphosphate</text>
        <dbReference type="Rhea" id="RHEA:24898"/>
        <dbReference type="ChEBI" id="CHEBI:33019"/>
        <dbReference type="ChEBI" id="CHEBI:37565"/>
        <dbReference type="ChEBI" id="CHEBI:58805"/>
        <dbReference type="EC" id="2.7.7.65"/>
    </reaction>
</comment>
<dbReference type="InterPro" id="IPR036322">
    <property type="entry name" value="WD40_repeat_dom_sf"/>
</dbReference>
<dbReference type="InterPro" id="IPR015943">
    <property type="entry name" value="WD40/YVTN_repeat-like_dom_sf"/>
</dbReference>
<dbReference type="Pfam" id="PF07494">
    <property type="entry name" value="Reg_prop"/>
    <property type="match status" value="1"/>
</dbReference>
<accession>A0A7R6PMY6</accession>
<dbReference type="EC" id="2.7.7.65" evidence="1"/>